<name>A0ABT7L117_9BACI</name>
<evidence type="ECO:0000313" key="3">
    <source>
        <dbReference type="Proteomes" id="UP001235343"/>
    </source>
</evidence>
<gene>
    <name evidence="2" type="ORF">QQS35_03315</name>
</gene>
<keyword evidence="1" id="KW-0472">Membrane</keyword>
<feature type="transmembrane region" description="Helical" evidence="1">
    <location>
        <begin position="70"/>
        <end position="91"/>
    </location>
</feature>
<keyword evidence="3" id="KW-1185">Reference proteome</keyword>
<dbReference type="InterPro" id="IPR025440">
    <property type="entry name" value="DUF4306"/>
</dbReference>
<dbReference type="EMBL" id="JASTZU010000016">
    <property type="protein sequence ID" value="MDL4839489.1"/>
    <property type="molecule type" value="Genomic_DNA"/>
</dbReference>
<protein>
    <submittedName>
        <fullName evidence="2">DUF4306 domain-containing protein</fullName>
    </submittedName>
</protein>
<reference evidence="2 3" key="1">
    <citation type="submission" date="2023-06" db="EMBL/GenBank/DDBJ databases">
        <title>Aquibacillus rhizosphaerae LR5S19.</title>
        <authorList>
            <person name="Sun J.-Q."/>
        </authorList>
    </citation>
    <scope>NUCLEOTIDE SEQUENCE [LARGE SCALE GENOMIC DNA]</scope>
    <source>
        <strain evidence="2 3">LR5S19</strain>
    </source>
</reference>
<sequence length="97" mass="11311">MKYIIQYLLALIVLFLSSLAAWYEGSAIRDNPWEWNNSTFFSTLLNGEIKDTADISQLDHFIYAAKFSPIFPILIVCSHHIFYFLVVIYFLEQIKIG</sequence>
<keyword evidence="1" id="KW-0812">Transmembrane</keyword>
<dbReference type="Pfam" id="PF14154">
    <property type="entry name" value="DUF4306"/>
    <property type="match status" value="1"/>
</dbReference>
<proteinExistence type="predicted"/>
<evidence type="ECO:0000313" key="2">
    <source>
        <dbReference type="EMBL" id="MDL4839489.1"/>
    </source>
</evidence>
<comment type="caution">
    <text evidence="2">The sequence shown here is derived from an EMBL/GenBank/DDBJ whole genome shotgun (WGS) entry which is preliminary data.</text>
</comment>
<dbReference type="RefSeq" id="WP_285930359.1">
    <property type="nucleotide sequence ID" value="NZ_JASTZU010000016.1"/>
</dbReference>
<keyword evidence="1" id="KW-1133">Transmembrane helix</keyword>
<evidence type="ECO:0000256" key="1">
    <source>
        <dbReference type="SAM" id="Phobius"/>
    </source>
</evidence>
<dbReference type="Proteomes" id="UP001235343">
    <property type="component" value="Unassembled WGS sequence"/>
</dbReference>
<accession>A0ABT7L117</accession>
<organism evidence="2 3">
    <name type="scientific">Aquibacillus rhizosphaerae</name>
    <dbReference type="NCBI Taxonomy" id="3051431"/>
    <lineage>
        <taxon>Bacteria</taxon>
        <taxon>Bacillati</taxon>
        <taxon>Bacillota</taxon>
        <taxon>Bacilli</taxon>
        <taxon>Bacillales</taxon>
        <taxon>Bacillaceae</taxon>
        <taxon>Aquibacillus</taxon>
    </lineage>
</organism>